<dbReference type="GO" id="GO:0000338">
    <property type="term" value="P:protein deneddylation"/>
    <property type="evidence" value="ECO:0007669"/>
    <property type="project" value="UniProtKB-ARBA"/>
</dbReference>
<protein>
    <recommendedName>
        <fullName evidence="5">Ubiquitin-like protease family profile domain-containing protein</fullName>
    </recommendedName>
</protein>
<keyword evidence="2" id="KW-0645">Protease</keyword>
<sequence length="240" mass="27838">MSSFHPFKGKVSKHFGDRLSPEDAYLSYYDTRLTREDIDSIKDDWLTDNAIQFWCEYLEQEKLKKEFPEANIILLRPVMTYLLMFENDIRALKTALPDLSKTTHVFLPVNDKHSVDQAGGTHWSLLLVSIIDGVAFHYDSLASCNKIDAMSATRKLEQLIRKPLRFMEMEDSPQQDNGSDCGVFVCILMKHLLLKRLLLTDARGKISMTMGDRQLNAWQGRKEMLKTIESFRKEGERRRS</sequence>
<dbReference type="EMBL" id="MU001682">
    <property type="protein sequence ID" value="KAF2456742.1"/>
    <property type="molecule type" value="Genomic_DNA"/>
</dbReference>
<feature type="domain" description="Ubiquitin-like protease family profile" evidence="5">
    <location>
        <begin position="24"/>
        <end position="192"/>
    </location>
</feature>
<dbReference type="GO" id="GO:0019784">
    <property type="term" value="F:deNEDDylase activity"/>
    <property type="evidence" value="ECO:0007669"/>
    <property type="project" value="InterPro"/>
</dbReference>
<comment type="similarity">
    <text evidence="1">Belongs to the peptidase C48 family.</text>
</comment>
<dbReference type="InterPro" id="IPR044613">
    <property type="entry name" value="Nep1/2-like"/>
</dbReference>
<evidence type="ECO:0000313" key="7">
    <source>
        <dbReference type="Proteomes" id="UP000799766"/>
    </source>
</evidence>
<dbReference type="Proteomes" id="UP000799766">
    <property type="component" value="Unassembled WGS sequence"/>
</dbReference>
<dbReference type="OrthoDB" id="5065855at2759"/>
<dbReference type="PROSITE" id="PS50600">
    <property type="entry name" value="ULP_PROTEASE"/>
    <property type="match status" value="1"/>
</dbReference>
<evidence type="ECO:0000256" key="3">
    <source>
        <dbReference type="ARBA" id="ARBA00022801"/>
    </source>
</evidence>
<accession>A0A6A6NZ35</accession>
<dbReference type="InterPro" id="IPR003653">
    <property type="entry name" value="Peptidase_C48_C"/>
</dbReference>
<dbReference type="GO" id="GO:0006508">
    <property type="term" value="P:proteolysis"/>
    <property type="evidence" value="ECO:0007669"/>
    <property type="project" value="UniProtKB-KW"/>
</dbReference>
<keyword evidence="3" id="KW-0378">Hydrolase</keyword>
<evidence type="ECO:0000256" key="2">
    <source>
        <dbReference type="ARBA" id="ARBA00022670"/>
    </source>
</evidence>
<evidence type="ECO:0000259" key="5">
    <source>
        <dbReference type="PROSITE" id="PS50600"/>
    </source>
</evidence>
<keyword evidence="7" id="KW-1185">Reference proteome</keyword>
<organism evidence="6 7">
    <name type="scientific">Lineolata rhizophorae</name>
    <dbReference type="NCBI Taxonomy" id="578093"/>
    <lineage>
        <taxon>Eukaryota</taxon>
        <taxon>Fungi</taxon>
        <taxon>Dikarya</taxon>
        <taxon>Ascomycota</taxon>
        <taxon>Pezizomycotina</taxon>
        <taxon>Dothideomycetes</taxon>
        <taxon>Dothideomycetes incertae sedis</taxon>
        <taxon>Lineolatales</taxon>
        <taxon>Lineolataceae</taxon>
        <taxon>Lineolata</taxon>
    </lineage>
</organism>
<dbReference type="Gene3D" id="3.40.395.10">
    <property type="entry name" value="Adenoviral Proteinase, Chain A"/>
    <property type="match status" value="1"/>
</dbReference>
<evidence type="ECO:0000256" key="4">
    <source>
        <dbReference type="ARBA" id="ARBA00022807"/>
    </source>
</evidence>
<dbReference type="PANTHER" id="PTHR46468:SF1">
    <property type="entry name" value="SENTRIN-SPECIFIC PROTEASE 8"/>
    <property type="match status" value="1"/>
</dbReference>
<keyword evidence="4" id="KW-0788">Thiol protease</keyword>
<dbReference type="PANTHER" id="PTHR46468">
    <property type="entry name" value="SENTRIN-SPECIFIC PROTEASE 8"/>
    <property type="match status" value="1"/>
</dbReference>
<evidence type="ECO:0000313" key="6">
    <source>
        <dbReference type="EMBL" id="KAF2456742.1"/>
    </source>
</evidence>
<proteinExistence type="inferred from homology"/>
<gene>
    <name evidence="6" type="ORF">BDY21DRAFT_345981</name>
</gene>
<dbReference type="FunFam" id="3.40.395.10:FF:000008">
    <property type="entry name" value="Ulp1 protease family protein"/>
    <property type="match status" value="1"/>
</dbReference>
<dbReference type="Pfam" id="PF02902">
    <property type="entry name" value="Peptidase_C48"/>
    <property type="match status" value="1"/>
</dbReference>
<dbReference type="GO" id="GO:0008234">
    <property type="term" value="F:cysteine-type peptidase activity"/>
    <property type="evidence" value="ECO:0007669"/>
    <property type="project" value="UniProtKB-KW"/>
</dbReference>
<dbReference type="InterPro" id="IPR038765">
    <property type="entry name" value="Papain-like_cys_pep_sf"/>
</dbReference>
<evidence type="ECO:0000256" key="1">
    <source>
        <dbReference type="ARBA" id="ARBA00005234"/>
    </source>
</evidence>
<name>A0A6A6NZ35_9PEZI</name>
<dbReference type="AlphaFoldDB" id="A0A6A6NZ35"/>
<dbReference type="SUPFAM" id="SSF54001">
    <property type="entry name" value="Cysteine proteinases"/>
    <property type="match status" value="1"/>
</dbReference>
<reference evidence="6" key="1">
    <citation type="journal article" date="2020" name="Stud. Mycol.">
        <title>101 Dothideomycetes genomes: a test case for predicting lifestyles and emergence of pathogens.</title>
        <authorList>
            <person name="Haridas S."/>
            <person name="Albert R."/>
            <person name="Binder M."/>
            <person name="Bloem J."/>
            <person name="Labutti K."/>
            <person name="Salamov A."/>
            <person name="Andreopoulos B."/>
            <person name="Baker S."/>
            <person name="Barry K."/>
            <person name="Bills G."/>
            <person name="Bluhm B."/>
            <person name="Cannon C."/>
            <person name="Castanera R."/>
            <person name="Culley D."/>
            <person name="Daum C."/>
            <person name="Ezra D."/>
            <person name="Gonzalez J."/>
            <person name="Henrissat B."/>
            <person name="Kuo A."/>
            <person name="Liang C."/>
            <person name="Lipzen A."/>
            <person name="Lutzoni F."/>
            <person name="Magnuson J."/>
            <person name="Mondo S."/>
            <person name="Nolan M."/>
            <person name="Ohm R."/>
            <person name="Pangilinan J."/>
            <person name="Park H.-J."/>
            <person name="Ramirez L."/>
            <person name="Alfaro M."/>
            <person name="Sun H."/>
            <person name="Tritt A."/>
            <person name="Yoshinaga Y."/>
            <person name="Zwiers L.-H."/>
            <person name="Turgeon B."/>
            <person name="Goodwin S."/>
            <person name="Spatafora J."/>
            <person name="Crous P."/>
            <person name="Grigoriev I."/>
        </authorList>
    </citation>
    <scope>NUCLEOTIDE SEQUENCE</scope>
    <source>
        <strain evidence="6">ATCC 16933</strain>
    </source>
</reference>